<dbReference type="PANTHER" id="PTHR31645:SF20">
    <property type="entry name" value="METAL-NICOTIANAMINE TRANSPORTER YSL7"/>
    <property type="match status" value="1"/>
</dbReference>
<dbReference type="Proteomes" id="UP000685013">
    <property type="component" value="Chromosome 1"/>
</dbReference>
<keyword evidence="3" id="KW-0813">Transport</keyword>
<feature type="transmembrane region" description="Helical" evidence="7">
    <location>
        <begin position="461"/>
        <end position="479"/>
    </location>
</feature>
<feature type="transmembrane region" description="Helical" evidence="7">
    <location>
        <begin position="602"/>
        <end position="624"/>
    </location>
</feature>
<name>A0AAV6P4F9_9ROSI</name>
<dbReference type="EMBL" id="JAGKQH010000001">
    <property type="protein sequence ID" value="KAG6606906.1"/>
    <property type="molecule type" value="Genomic_DNA"/>
</dbReference>
<evidence type="ECO:0000256" key="2">
    <source>
        <dbReference type="ARBA" id="ARBA00010276"/>
    </source>
</evidence>
<feature type="transmembrane region" description="Helical" evidence="7">
    <location>
        <begin position="268"/>
        <end position="293"/>
    </location>
</feature>
<comment type="similarity">
    <text evidence="2">Belongs to the YSL (TC 2.A.67.2) family.</text>
</comment>
<feature type="transmembrane region" description="Helical" evidence="7">
    <location>
        <begin position="44"/>
        <end position="62"/>
    </location>
</feature>
<evidence type="ECO:0000256" key="4">
    <source>
        <dbReference type="ARBA" id="ARBA00022692"/>
    </source>
</evidence>
<feature type="non-terminal residue" evidence="8">
    <location>
        <position position="1"/>
    </location>
</feature>
<organism evidence="8 9">
    <name type="scientific">Cucurbita argyrosperma subsp. sororia</name>
    <dbReference type="NCBI Taxonomy" id="37648"/>
    <lineage>
        <taxon>Eukaryota</taxon>
        <taxon>Viridiplantae</taxon>
        <taxon>Streptophyta</taxon>
        <taxon>Embryophyta</taxon>
        <taxon>Tracheophyta</taxon>
        <taxon>Spermatophyta</taxon>
        <taxon>Magnoliopsida</taxon>
        <taxon>eudicotyledons</taxon>
        <taxon>Gunneridae</taxon>
        <taxon>Pentapetalae</taxon>
        <taxon>rosids</taxon>
        <taxon>fabids</taxon>
        <taxon>Cucurbitales</taxon>
        <taxon>Cucurbitaceae</taxon>
        <taxon>Cucurbiteae</taxon>
        <taxon>Cucurbita</taxon>
    </lineage>
</organism>
<keyword evidence="6 7" id="KW-0472">Membrane</keyword>
<evidence type="ECO:0000256" key="1">
    <source>
        <dbReference type="ARBA" id="ARBA00004141"/>
    </source>
</evidence>
<dbReference type="PANTHER" id="PTHR31645">
    <property type="entry name" value="OLIGOPEPTIDE TRANSPORTER YGL114W-RELATED"/>
    <property type="match status" value="1"/>
</dbReference>
<dbReference type="GO" id="GO:0035673">
    <property type="term" value="F:oligopeptide transmembrane transporter activity"/>
    <property type="evidence" value="ECO:0007669"/>
    <property type="project" value="InterPro"/>
</dbReference>
<dbReference type="NCBIfam" id="TIGR00728">
    <property type="entry name" value="OPT_sfam"/>
    <property type="match status" value="1"/>
</dbReference>
<evidence type="ECO:0000256" key="7">
    <source>
        <dbReference type="SAM" id="Phobius"/>
    </source>
</evidence>
<dbReference type="InterPro" id="IPR045035">
    <property type="entry name" value="YSL-like"/>
</dbReference>
<sequence>MERNPSKQMAGNESDYTAEIEGRERVMVEDAFRNTEVPSWKNQITVRAIVTSFILSIVFNFIVCKLNLTTGVIPSLNVAAGLLGFAILKGYTSILSQFGLMKQPFTRQENTVIQTCVVASSGIAFSSGTASYLLGMSGKIAAQAEEGNIPINIKKLSVGWMMGFLFVVSFVGLFSIVPLRKMMILKYKLTYPSGTATAYLINSFHTPKGAKLAKRQVAVLFKSFCFSFSFALFQWFFAAADGCGFASFPTFGLQAYEKRFYFDFSSTYVGVGMICPFMVNISLLLGAIISWGVMWPLIEARKGDWYSASLSATSLHGIQGYRVFTAIAMMLGDGLYHVFFMLFQTFYSLAQQKLSHDHGDSSLEATDYDAKQRIDHFTKDQIPNWVAMLGYGILAVVSIIAVPLIFHQLKWYHVLVAYAIAPVLAFCNAYGCGLTDWSLASNYGKFAIIIFSSWVGLDNGGVVAGLASCGVMMSIVSTASDLMQDFKTGYLTLASPRSMFFSQVCGTAMGCFLSPLVFWFFFKAYNVGDPEGSYPAPYGLMYRGIALLGVEGVSSLPRNCLTLAICFFVAAIVINIIREFLQKLDTRYRTYRFIPSPMCMAIPFYLGAYFAIDMCVGSLILFLWQRRNKIKASEFAPAVASGLICGESLWSVPAAILALAGVKAPLCMKFLSSSTNSKVDAFLGA</sequence>
<dbReference type="Pfam" id="PF03169">
    <property type="entry name" value="OPT"/>
    <property type="match status" value="1"/>
</dbReference>
<keyword evidence="5 7" id="KW-1133">Transmembrane helix</keyword>
<feature type="transmembrane region" description="Helical" evidence="7">
    <location>
        <begin position="323"/>
        <end position="347"/>
    </location>
</feature>
<feature type="transmembrane region" description="Helical" evidence="7">
    <location>
        <begin position="68"/>
        <end position="91"/>
    </location>
</feature>
<feature type="transmembrane region" description="Helical" evidence="7">
    <location>
        <begin position="224"/>
        <end position="248"/>
    </location>
</feature>
<evidence type="ECO:0000313" key="9">
    <source>
        <dbReference type="Proteomes" id="UP000685013"/>
    </source>
</evidence>
<feature type="transmembrane region" description="Helical" evidence="7">
    <location>
        <begin position="112"/>
        <end position="134"/>
    </location>
</feature>
<evidence type="ECO:0000313" key="8">
    <source>
        <dbReference type="EMBL" id="KAG6606906.1"/>
    </source>
</evidence>
<feature type="transmembrane region" description="Helical" evidence="7">
    <location>
        <begin position="411"/>
        <end position="431"/>
    </location>
</feature>
<feature type="transmembrane region" description="Helical" evidence="7">
    <location>
        <begin position="385"/>
        <end position="406"/>
    </location>
</feature>
<feature type="transmembrane region" description="Helical" evidence="7">
    <location>
        <begin position="561"/>
        <end position="581"/>
    </location>
</feature>
<dbReference type="InterPro" id="IPR004813">
    <property type="entry name" value="OPT"/>
</dbReference>
<protein>
    <submittedName>
        <fullName evidence="8">Metal-nicotianamine transporter YSL7</fullName>
    </submittedName>
</protein>
<reference evidence="8 9" key="1">
    <citation type="journal article" date="2021" name="Hortic Res">
        <title>The domestication of Cucurbita argyrosperma as revealed by the genome of its wild relative.</title>
        <authorList>
            <person name="Barrera-Redondo J."/>
            <person name="Sanchez-de la Vega G."/>
            <person name="Aguirre-Liguori J.A."/>
            <person name="Castellanos-Morales G."/>
            <person name="Gutierrez-Guerrero Y.T."/>
            <person name="Aguirre-Dugua X."/>
            <person name="Aguirre-Planter E."/>
            <person name="Tenaillon M.I."/>
            <person name="Lira-Saade R."/>
            <person name="Eguiarte L.E."/>
        </authorList>
    </citation>
    <scope>NUCLEOTIDE SEQUENCE [LARGE SCALE GENOMIC DNA]</scope>
    <source>
        <strain evidence="8">JBR-2021</strain>
    </source>
</reference>
<dbReference type="GO" id="GO:0016020">
    <property type="term" value="C:membrane"/>
    <property type="evidence" value="ECO:0007669"/>
    <property type="project" value="UniProtKB-SubCell"/>
</dbReference>
<accession>A0AAV6P4F9</accession>
<evidence type="ECO:0000256" key="6">
    <source>
        <dbReference type="ARBA" id="ARBA00023136"/>
    </source>
</evidence>
<feature type="transmembrane region" description="Helical" evidence="7">
    <location>
        <begin position="500"/>
        <end position="522"/>
    </location>
</feature>
<gene>
    <name evidence="8" type="primary">YSL7</name>
    <name evidence="8" type="ORF">SDJN03_00248</name>
</gene>
<comment type="subcellular location">
    <subcellularLocation>
        <location evidence="1">Membrane</location>
        <topology evidence="1">Multi-pass membrane protein</topology>
    </subcellularLocation>
</comment>
<feature type="transmembrane region" description="Helical" evidence="7">
    <location>
        <begin position="636"/>
        <end position="662"/>
    </location>
</feature>
<keyword evidence="9" id="KW-1185">Reference proteome</keyword>
<comment type="caution">
    <text evidence="8">The sequence shown here is derived from an EMBL/GenBank/DDBJ whole genome shotgun (WGS) entry which is preliminary data.</text>
</comment>
<evidence type="ECO:0000256" key="3">
    <source>
        <dbReference type="ARBA" id="ARBA00022448"/>
    </source>
</evidence>
<keyword evidence="4 7" id="KW-0812">Transmembrane</keyword>
<feature type="transmembrane region" description="Helical" evidence="7">
    <location>
        <begin position="158"/>
        <end position="179"/>
    </location>
</feature>
<proteinExistence type="inferred from homology"/>
<dbReference type="AlphaFoldDB" id="A0AAV6P4F9"/>
<evidence type="ECO:0000256" key="5">
    <source>
        <dbReference type="ARBA" id="ARBA00022989"/>
    </source>
</evidence>